<name>A0A1H1TIQ7_9ACTN</name>
<evidence type="ECO:0000256" key="6">
    <source>
        <dbReference type="ARBA" id="ARBA00023136"/>
    </source>
</evidence>
<dbReference type="GO" id="GO:0055085">
    <property type="term" value="P:transmembrane transport"/>
    <property type="evidence" value="ECO:0007669"/>
    <property type="project" value="InterPro"/>
</dbReference>
<evidence type="ECO:0000313" key="10">
    <source>
        <dbReference type="Proteomes" id="UP000198688"/>
    </source>
</evidence>
<dbReference type="InterPro" id="IPR000515">
    <property type="entry name" value="MetI-like"/>
</dbReference>
<dbReference type="InterPro" id="IPR035906">
    <property type="entry name" value="MetI-like_sf"/>
</dbReference>
<feature type="transmembrane region" description="Helical" evidence="7">
    <location>
        <begin position="206"/>
        <end position="227"/>
    </location>
</feature>
<dbReference type="InterPro" id="IPR050366">
    <property type="entry name" value="BP-dependent_transpt_permease"/>
</dbReference>
<sequence>MTTAQETPPAPEASKPSWFRMLLADPLAFIAAIVLLIVAFVAVFGRSIAGETATNGDLALSRLAPFSTDHGWQYFLGGDLLGRSLLGRLMVATQTTMSVSIPVVIISLVIGASVGMWAGYHRGWRETVAMRVADVVLSFPSLLMAVVVLYIFSPSIASIIAILAVTRIPIYLRTARAESAELQSRLFVDAARTFGTPSGAIIRRHIVPIVLPTLLTVATLDFCYVMLAESSLSFLGIGVQPPDVSWGLMVAQGRDQLRTQWWLSVLPGLAIVITTVSANLLASWARIASDPGQRWRLTTPRRRRAARPTIVLEKA</sequence>
<dbReference type="EMBL" id="LT629758">
    <property type="protein sequence ID" value="SDS60133.1"/>
    <property type="molecule type" value="Genomic_DNA"/>
</dbReference>
<gene>
    <name evidence="9" type="ORF">SAMN04489716_1152</name>
</gene>
<dbReference type="GO" id="GO:0005886">
    <property type="term" value="C:plasma membrane"/>
    <property type="evidence" value="ECO:0007669"/>
    <property type="project" value="UniProtKB-SubCell"/>
</dbReference>
<proteinExistence type="inferred from homology"/>
<keyword evidence="4 7" id="KW-0812">Transmembrane</keyword>
<evidence type="ECO:0000256" key="7">
    <source>
        <dbReference type="RuleBase" id="RU363032"/>
    </source>
</evidence>
<evidence type="ECO:0000256" key="5">
    <source>
        <dbReference type="ARBA" id="ARBA00022989"/>
    </source>
</evidence>
<dbReference type="CDD" id="cd06261">
    <property type="entry name" value="TM_PBP2"/>
    <property type="match status" value="1"/>
</dbReference>
<feature type="transmembrane region" description="Helical" evidence="7">
    <location>
        <begin position="261"/>
        <end position="285"/>
    </location>
</feature>
<organism evidence="9 10">
    <name type="scientific">Actinoplanes derwentensis</name>
    <dbReference type="NCBI Taxonomy" id="113562"/>
    <lineage>
        <taxon>Bacteria</taxon>
        <taxon>Bacillati</taxon>
        <taxon>Actinomycetota</taxon>
        <taxon>Actinomycetes</taxon>
        <taxon>Micromonosporales</taxon>
        <taxon>Micromonosporaceae</taxon>
        <taxon>Actinoplanes</taxon>
    </lineage>
</organism>
<evidence type="ECO:0000313" key="9">
    <source>
        <dbReference type="EMBL" id="SDS60133.1"/>
    </source>
</evidence>
<keyword evidence="2 7" id="KW-0813">Transport</keyword>
<evidence type="ECO:0000256" key="1">
    <source>
        <dbReference type="ARBA" id="ARBA00004651"/>
    </source>
</evidence>
<feature type="transmembrane region" description="Helical" evidence="7">
    <location>
        <begin position="99"/>
        <end position="120"/>
    </location>
</feature>
<comment type="subcellular location">
    <subcellularLocation>
        <location evidence="1 7">Cell membrane</location>
        <topology evidence="1 7">Multi-pass membrane protein</topology>
    </subcellularLocation>
</comment>
<dbReference type="STRING" id="113562.SAMN04489716_1152"/>
<protein>
    <submittedName>
        <fullName evidence="9">Peptide/nickel transport system permease protein</fullName>
    </submittedName>
</protein>
<dbReference type="PANTHER" id="PTHR43386:SF1">
    <property type="entry name" value="D,D-DIPEPTIDE TRANSPORT SYSTEM PERMEASE PROTEIN DDPC-RELATED"/>
    <property type="match status" value="1"/>
</dbReference>
<evidence type="ECO:0000256" key="4">
    <source>
        <dbReference type="ARBA" id="ARBA00022692"/>
    </source>
</evidence>
<dbReference type="Pfam" id="PF00528">
    <property type="entry name" value="BPD_transp_1"/>
    <property type="match status" value="1"/>
</dbReference>
<dbReference type="OrthoDB" id="6637947at2"/>
<dbReference type="AlphaFoldDB" id="A0A1H1TIQ7"/>
<dbReference type="Gene3D" id="1.10.3720.10">
    <property type="entry name" value="MetI-like"/>
    <property type="match status" value="1"/>
</dbReference>
<evidence type="ECO:0000259" key="8">
    <source>
        <dbReference type="PROSITE" id="PS50928"/>
    </source>
</evidence>
<reference evidence="9 10" key="1">
    <citation type="submission" date="2016-10" db="EMBL/GenBank/DDBJ databases">
        <authorList>
            <person name="de Groot N.N."/>
        </authorList>
    </citation>
    <scope>NUCLEOTIDE SEQUENCE [LARGE SCALE GENOMIC DNA]</scope>
    <source>
        <strain evidence="9 10">DSM 43941</strain>
    </source>
</reference>
<dbReference type="PANTHER" id="PTHR43386">
    <property type="entry name" value="OLIGOPEPTIDE TRANSPORT SYSTEM PERMEASE PROTEIN APPC"/>
    <property type="match status" value="1"/>
</dbReference>
<feature type="domain" description="ABC transmembrane type-1" evidence="8">
    <location>
        <begin position="93"/>
        <end position="282"/>
    </location>
</feature>
<evidence type="ECO:0000256" key="2">
    <source>
        <dbReference type="ARBA" id="ARBA00022448"/>
    </source>
</evidence>
<feature type="transmembrane region" description="Helical" evidence="7">
    <location>
        <begin position="140"/>
        <end position="166"/>
    </location>
</feature>
<comment type="similarity">
    <text evidence="7">Belongs to the binding-protein-dependent transport system permease family.</text>
</comment>
<keyword evidence="10" id="KW-1185">Reference proteome</keyword>
<feature type="transmembrane region" description="Helical" evidence="7">
    <location>
        <begin position="27"/>
        <end position="45"/>
    </location>
</feature>
<evidence type="ECO:0000256" key="3">
    <source>
        <dbReference type="ARBA" id="ARBA00022475"/>
    </source>
</evidence>
<accession>A0A1H1TIQ7</accession>
<keyword evidence="5 7" id="KW-1133">Transmembrane helix</keyword>
<keyword evidence="6 7" id="KW-0472">Membrane</keyword>
<dbReference type="SUPFAM" id="SSF161098">
    <property type="entry name" value="MetI-like"/>
    <property type="match status" value="1"/>
</dbReference>
<dbReference type="RefSeq" id="WP_092542280.1">
    <property type="nucleotide sequence ID" value="NZ_BOMJ01000020.1"/>
</dbReference>
<keyword evidence="3" id="KW-1003">Cell membrane</keyword>
<dbReference type="Proteomes" id="UP000198688">
    <property type="component" value="Chromosome I"/>
</dbReference>
<dbReference type="PROSITE" id="PS50928">
    <property type="entry name" value="ABC_TM1"/>
    <property type="match status" value="1"/>
</dbReference>